<keyword evidence="4" id="KW-1185">Reference proteome</keyword>
<reference evidence="3" key="1">
    <citation type="submission" date="2023-03" db="EMBL/GenBank/DDBJ databases">
        <title>Chromosome-level genomes of two armyworms, Mythimna separata and Mythimna loreyi, provide insights into the biosynthesis and reception of sex pheromones.</title>
        <authorList>
            <person name="Zhao H."/>
        </authorList>
    </citation>
    <scope>NUCLEOTIDE SEQUENCE</scope>
    <source>
        <strain evidence="3">BeijingLab</strain>
        <tissue evidence="3">Pupa</tissue>
    </source>
</reference>
<dbReference type="SUPFAM" id="SSF50494">
    <property type="entry name" value="Trypsin-like serine proteases"/>
    <property type="match status" value="1"/>
</dbReference>
<dbReference type="PROSITE" id="PS00134">
    <property type="entry name" value="TRYPSIN_HIS"/>
    <property type="match status" value="1"/>
</dbReference>
<dbReference type="InterPro" id="IPR001254">
    <property type="entry name" value="Trypsin_dom"/>
</dbReference>
<sequence length="155" mass="16286">MRAVILLLAFGFAVVAAVPTKQSVIVGGQLAVISQYPSIAALLYSTNGNYFNQACVGTIVTTKAILTAGHCVYGDAAFKWRVRVASSWANSGVTPFNRLPSLVPTITYLTIKLSGLLVGALLPPVQRLPSSFVIFRLGLSISTPAPPVMPSLAPT</sequence>
<feature type="domain" description="Peptidase S1" evidence="2">
    <location>
        <begin position="25"/>
        <end position="87"/>
    </location>
</feature>
<comment type="caution">
    <text evidence="3">The sequence shown here is derived from an EMBL/GenBank/DDBJ whole genome shotgun (WGS) entry which is preliminary data.</text>
</comment>
<dbReference type="GO" id="GO:0006508">
    <property type="term" value="P:proteolysis"/>
    <property type="evidence" value="ECO:0007669"/>
    <property type="project" value="InterPro"/>
</dbReference>
<dbReference type="InterPro" id="IPR043504">
    <property type="entry name" value="Peptidase_S1_PA_chymotrypsin"/>
</dbReference>
<dbReference type="Proteomes" id="UP001231518">
    <property type="component" value="Chromosome 2"/>
</dbReference>
<dbReference type="Gene3D" id="2.40.10.10">
    <property type="entry name" value="Trypsin-like serine proteases"/>
    <property type="match status" value="2"/>
</dbReference>
<feature type="chain" id="PRO_5042063004" description="Peptidase S1 domain-containing protein" evidence="1">
    <location>
        <begin position="18"/>
        <end position="155"/>
    </location>
</feature>
<gene>
    <name evidence="3" type="ORF">PYW07_007400</name>
</gene>
<evidence type="ECO:0000256" key="1">
    <source>
        <dbReference type="SAM" id="SignalP"/>
    </source>
</evidence>
<evidence type="ECO:0000259" key="2">
    <source>
        <dbReference type="Pfam" id="PF00089"/>
    </source>
</evidence>
<dbReference type="EMBL" id="JARGEI010000002">
    <property type="protein sequence ID" value="KAJ8735780.1"/>
    <property type="molecule type" value="Genomic_DNA"/>
</dbReference>
<dbReference type="AlphaFoldDB" id="A0AAD7Z2T6"/>
<feature type="signal peptide" evidence="1">
    <location>
        <begin position="1"/>
        <end position="17"/>
    </location>
</feature>
<accession>A0AAD7Z2T6</accession>
<name>A0AAD7Z2T6_MYTSE</name>
<dbReference type="InterPro" id="IPR009003">
    <property type="entry name" value="Peptidase_S1_PA"/>
</dbReference>
<dbReference type="InterPro" id="IPR018114">
    <property type="entry name" value="TRYPSIN_HIS"/>
</dbReference>
<evidence type="ECO:0000313" key="4">
    <source>
        <dbReference type="Proteomes" id="UP001231518"/>
    </source>
</evidence>
<dbReference type="Pfam" id="PF00089">
    <property type="entry name" value="Trypsin"/>
    <property type="match status" value="1"/>
</dbReference>
<dbReference type="GO" id="GO:0004252">
    <property type="term" value="F:serine-type endopeptidase activity"/>
    <property type="evidence" value="ECO:0007669"/>
    <property type="project" value="InterPro"/>
</dbReference>
<keyword evidence="1" id="KW-0732">Signal</keyword>
<evidence type="ECO:0000313" key="3">
    <source>
        <dbReference type="EMBL" id="KAJ8735780.1"/>
    </source>
</evidence>
<organism evidence="3 4">
    <name type="scientific">Mythimna separata</name>
    <name type="common">Oriental armyworm</name>
    <name type="synonym">Pseudaletia separata</name>
    <dbReference type="NCBI Taxonomy" id="271217"/>
    <lineage>
        <taxon>Eukaryota</taxon>
        <taxon>Metazoa</taxon>
        <taxon>Ecdysozoa</taxon>
        <taxon>Arthropoda</taxon>
        <taxon>Hexapoda</taxon>
        <taxon>Insecta</taxon>
        <taxon>Pterygota</taxon>
        <taxon>Neoptera</taxon>
        <taxon>Endopterygota</taxon>
        <taxon>Lepidoptera</taxon>
        <taxon>Glossata</taxon>
        <taxon>Ditrysia</taxon>
        <taxon>Noctuoidea</taxon>
        <taxon>Noctuidae</taxon>
        <taxon>Noctuinae</taxon>
        <taxon>Hadenini</taxon>
        <taxon>Mythimna</taxon>
    </lineage>
</organism>
<protein>
    <recommendedName>
        <fullName evidence="2">Peptidase S1 domain-containing protein</fullName>
    </recommendedName>
</protein>
<proteinExistence type="predicted"/>